<dbReference type="FunFam" id="3.40.50.10860:FF:000002">
    <property type="entry name" value="Glutamate dehydrogenase"/>
    <property type="match status" value="1"/>
</dbReference>
<feature type="binding site" evidence="7">
    <location>
        <position position="378"/>
    </location>
    <ligand>
        <name>substrate</name>
    </ligand>
</feature>
<dbReference type="InterPro" id="IPR006096">
    <property type="entry name" value="Glu/Leu/Phe/Val/Trp_DH_C"/>
</dbReference>
<dbReference type="SUPFAM" id="SSF51735">
    <property type="entry name" value="NAD(P)-binding Rossmann-fold domains"/>
    <property type="match status" value="1"/>
</dbReference>
<dbReference type="KEGG" id="vie:OL234_05525"/>
<dbReference type="GO" id="GO:0006537">
    <property type="term" value="P:glutamate biosynthetic process"/>
    <property type="evidence" value="ECO:0007669"/>
    <property type="project" value="TreeGrafter"/>
</dbReference>
<dbReference type="SMART" id="SM00839">
    <property type="entry name" value="ELFV_dehydrog"/>
    <property type="match status" value="1"/>
</dbReference>
<feature type="site" description="Important for catalysis" evidence="8">
    <location>
        <position position="166"/>
    </location>
</feature>
<feature type="binding site" evidence="7">
    <location>
        <position position="165"/>
    </location>
    <ligand>
        <name>substrate</name>
    </ligand>
</feature>
<dbReference type="FunFam" id="1.10.285.10:FF:000001">
    <property type="entry name" value="Glutamate dehydrogenase"/>
    <property type="match status" value="1"/>
</dbReference>
<keyword evidence="12" id="KW-1185">Reference proteome</keyword>
<dbReference type="InterPro" id="IPR006095">
    <property type="entry name" value="Glu/Leu/Phe/Val/Trp_DH"/>
</dbReference>
<dbReference type="GO" id="GO:0000166">
    <property type="term" value="F:nucleotide binding"/>
    <property type="evidence" value="ECO:0007669"/>
    <property type="project" value="UniProtKB-KW"/>
</dbReference>
<comment type="subunit">
    <text evidence="2">Homohexamer.</text>
</comment>
<evidence type="ECO:0000256" key="2">
    <source>
        <dbReference type="ARBA" id="ARBA00011643"/>
    </source>
</evidence>
<dbReference type="NCBIfam" id="NF006929">
    <property type="entry name" value="PRK09414.1"/>
    <property type="match status" value="1"/>
</dbReference>
<evidence type="ECO:0000256" key="7">
    <source>
        <dbReference type="PIRSR" id="PIRSR000185-2"/>
    </source>
</evidence>
<feature type="domain" description="Glutamate/phenylalanine/leucine/valine/L-tryptophan dehydrogenase C-terminal" evidence="10">
    <location>
        <begin position="202"/>
        <end position="443"/>
    </location>
</feature>
<feature type="binding site" evidence="7">
    <location>
        <position position="90"/>
    </location>
    <ligand>
        <name>substrate</name>
    </ligand>
</feature>
<dbReference type="AlphaFoldDB" id="A0AAF0CT93"/>
<feature type="binding site" evidence="7">
    <location>
        <position position="114"/>
    </location>
    <ligand>
        <name>substrate</name>
    </ligand>
</feature>
<dbReference type="FunFam" id="3.40.50.720:FF:000030">
    <property type="entry name" value="Glutamate dehydrogenase"/>
    <property type="match status" value="1"/>
</dbReference>
<keyword evidence="7" id="KW-0547">Nucleotide-binding</keyword>
<evidence type="ECO:0000259" key="10">
    <source>
        <dbReference type="SMART" id="SM00839"/>
    </source>
</evidence>
<evidence type="ECO:0000256" key="4">
    <source>
        <dbReference type="ARBA" id="ARBA00023002"/>
    </source>
</evidence>
<evidence type="ECO:0000256" key="9">
    <source>
        <dbReference type="RuleBase" id="RU004417"/>
    </source>
</evidence>
<dbReference type="Pfam" id="PF02812">
    <property type="entry name" value="ELFV_dehydrog_N"/>
    <property type="match status" value="1"/>
</dbReference>
<name>A0AAF0CT93_9ENTE</name>
<keyword evidence="4 5" id="KW-0560">Oxidoreductase</keyword>
<dbReference type="Pfam" id="PF00208">
    <property type="entry name" value="ELFV_dehydrog"/>
    <property type="match status" value="1"/>
</dbReference>
<dbReference type="InterPro" id="IPR006097">
    <property type="entry name" value="Glu/Leu/Phe/Val/Trp_DH_dimer"/>
</dbReference>
<dbReference type="PANTHER" id="PTHR43571">
    <property type="entry name" value="NADP-SPECIFIC GLUTAMATE DEHYDROGENASE 1-RELATED"/>
    <property type="match status" value="1"/>
</dbReference>
<evidence type="ECO:0000313" key="12">
    <source>
        <dbReference type="Proteomes" id="UP001179647"/>
    </source>
</evidence>
<dbReference type="InterPro" id="IPR014362">
    <property type="entry name" value="Glu_DH"/>
</dbReference>
<organism evidence="11 12">
    <name type="scientific">Vagococcus intermedius</name>
    <dbReference type="NCBI Taxonomy" id="2991418"/>
    <lineage>
        <taxon>Bacteria</taxon>
        <taxon>Bacillati</taxon>
        <taxon>Bacillota</taxon>
        <taxon>Bacilli</taxon>
        <taxon>Lactobacillales</taxon>
        <taxon>Enterococcaceae</taxon>
        <taxon>Vagococcus</taxon>
    </lineage>
</organism>
<dbReference type="Gene3D" id="3.40.50.720">
    <property type="entry name" value="NAD(P)-binding Rossmann-like Domain"/>
    <property type="match status" value="1"/>
</dbReference>
<feature type="binding site" evidence="7">
    <location>
        <position position="209"/>
    </location>
    <ligand>
        <name>NAD(+)</name>
        <dbReference type="ChEBI" id="CHEBI:57540"/>
    </ligand>
</feature>
<protein>
    <recommendedName>
        <fullName evidence="3 5">Glutamate dehydrogenase</fullName>
    </recommendedName>
</protein>
<dbReference type="Gene3D" id="1.10.285.10">
    <property type="entry name" value="Glutamate Dehydrogenase, chain A, domain 3"/>
    <property type="match status" value="2"/>
</dbReference>
<dbReference type="PRINTS" id="PR00082">
    <property type="entry name" value="GLFDHDRGNASE"/>
</dbReference>
<dbReference type="PANTHER" id="PTHR43571:SF1">
    <property type="entry name" value="NADP-SPECIFIC GLUTAMATE DEHYDROGENASE 1-RELATED"/>
    <property type="match status" value="1"/>
</dbReference>
<gene>
    <name evidence="11" type="primary">gdhA</name>
    <name evidence="11" type="ORF">OL234_05525</name>
</gene>
<reference evidence="11" key="1">
    <citation type="submission" date="2022-10" db="EMBL/GenBank/DDBJ databases">
        <title>Vagococcus sp. isolated from poultry meat.</title>
        <authorList>
            <person name="Johansson P."/>
            <person name="Bjorkroth J."/>
        </authorList>
    </citation>
    <scope>NUCLEOTIDE SEQUENCE</scope>
    <source>
        <strain evidence="11">STAA11</strain>
    </source>
</reference>
<proteinExistence type="inferred from homology"/>
<comment type="similarity">
    <text evidence="1 5 9">Belongs to the Glu/Leu/Phe/Val dehydrogenases family.</text>
</comment>
<evidence type="ECO:0000313" key="11">
    <source>
        <dbReference type="EMBL" id="WEG72446.1"/>
    </source>
</evidence>
<dbReference type="InterPro" id="IPR036291">
    <property type="entry name" value="NAD(P)-bd_dom_sf"/>
</dbReference>
<dbReference type="EMBL" id="CP110232">
    <property type="protein sequence ID" value="WEG72446.1"/>
    <property type="molecule type" value="Genomic_DNA"/>
</dbReference>
<evidence type="ECO:0000256" key="1">
    <source>
        <dbReference type="ARBA" id="ARBA00006382"/>
    </source>
</evidence>
<dbReference type="InterPro" id="IPR046346">
    <property type="entry name" value="Aminoacid_DH-like_N_sf"/>
</dbReference>
<evidence type="ECO:0000256" key="3">
    <source>
        <dbReference type="ARBA" id="ARBA00012896"/>
    </source>
</evidence>
<dbReference type="Gene3D" id="3.40.50.10860">
    <property type="entry name" value="Leucine Dehydrogenase, chain A, domain 1"/>
    <property type="match status" value="1"/>
</dbReference>
<dbReference type="Proteomes" id="UP001179647">
    <property type="component" value="Chromosome"/>
</dbReference>
<keyword evidence="7" id="KW-0520">NAD</keyword>
<sequence>MTFDITRFMEKVVSKNAGEVEFHQAVREVIESLAPYLKENPTWLEDKLLERLVEPERVITFRVPWIDDEDTVQINRGWRVEFNSAIGPYKGGLRFSPHVTLGTLKFLAFEQIFKNSLTSLPLGGGKGGADFDSTGKSDREIMRFCHSYMTELYRHIGEHTDIPAGDLGVNKREIGYLFGQYKKITNEFTGVLTGKGMEWGGSYFRPEATGYGVAYFLDNMLRKAGSELKGKRVSVSGYGNVGSFLIEKITELGGTVVTISDKKGYVYDEQGIRGDKIEFVKNLWCRDHLPVEAYAKRYNLPYILGRKPWEVAVDIAIPSACQNELTEEDAKQLLSNGIICVCEASNMPVTKEAFDLLKQHDILFGPAKAANAGGVAVSGLEMTQNSLRYSWKPIEVDQELKQIMRNIHDKCVEFGTVDNKIDYAVGANIAGFLKVAQAMRDQGIV</sequence>
<evidence type="ECO:0000256" key="8">
    <source>
        <dbReference type="PIRSR" id="PIRSR000185-3"/>
    </source>
</evidence>
<dbReference type="SUPFAM" id="SSF53223">
    <property type="entry name" value="Aminoacid dehydrogenase-like, N-terminal domain"/>
    <property type="match status" value="1"/>
</dbReference>
<dbReference type="RefSeq" id="WP_275468249.1">
    <property type="nucleotide sequence ID" value="NZ_CP110232.1"/>
</dbReference>
<dbReference type="GO" id="GO:0004354">
    <property type="term" value="F:glutamate dehydrogenase (NADP+) activity"/>
    <property type="evidence" value="ECO:0007669"/>
    <property type="project" value="TreeGrafter"/>
</dbReference>
<feature type="binding site" evidence="7">
    <location>
        <position position="111"/>
    </location>
    <ligand>
        <name>substrate</name>
    </ligand>
</feature>
<dbReference type="InterPro" id="IPR050724">
    <property type="entry name" value="Glu_Leu_Phe_Val_DH"/>
</dbReference>
<evidence type="ECO:0000256" key="6">
    <source>
        <dbReference type="PIRSR" id="PIRSR000185-1"/>
    </source>
</evidence>
<accession>A0AAF0CT93</accession>
<feature type="binding site" evidence="7">
    <location>
        <position position="240"/>
    </location>
    <ligand>
        <name>NAD(+)</name>
        <dbReference type="ChEBI" id="CHEBI:57540"/>
    </ligand>
</feature>
<dbReference type="GO" id="GO:0005829">
    <property type="term" value="C:cytosol"/>
    <property type="evidence" value="ECO:0007669"/>
    <property type="project" value="TreeGrafter"/>
</dbReference>
<feature type="active site" description="Proton donor" evidence="6">
    <location>
        <position position="126"/>
    </location>
</feature>
<dbReference type="PIRSF" id="PIRSF000185">
    <property type="entry name" value="Glu_DH"/>
    <property type="match status" value="1"/>
</dbReference>
<evidence type="ECO:0000256" key="5">
    <source>
        <dbReference type="PIRNR" id="PIRNR000185"/>
    </source>
</evidence>